<dbReference type="InterPro" id="IPR023299">
    <property type="entry name" value="ATPase_P-typ_cyto_dom_N"/>
</dbReference>
<accession>A0A7S8E7Q0</accession>
<dbReference type="GO" id="GO:0005507">
    <property type="term" value="F:copper ion binding"/>
    <property type="evidence" value="ECO:0007669"/>
    <property type="project" value="InterPro"/>
</dbReference>
<feature type="transmembrane region" description="Helical" evidence="23">
    <location>
        <begin position="272"/>
        <end position="289"/>
    </location>
</feature>
<evidence type="ECO:0000313" key="26">
    <source>
        <dbReference type="Proteomes" id="UP000594468"/>
    </source>
</evidence>
<evidence type="ECO:0000256" key="10">
    <source>
        <dbReference type="ARBA" id="ARBA00022737"/>
    </source>
</evidence>
<feature type="transmembrane region" description="Helical" evidence="23">
    <location>
        <begin position="786"/>
        <end position="804"/>
    </location>
</feature>
<dbReference type="FunFam" id="3.40.50.1000:FF:000144">
    <property type="entry name" value="copper-transporting ATPase 1 isoform X2"/>
    <property type="match status" value="1"/>
</dbReference>
<evidence type="ECO:0000256" key="21">
    <source>
        <dbReference type="ARBA" id="ARBA00033239"/>
    </source>
</evidence>
<keyword evidence="17" id="KW-0186">Copper</keyword>
<evidence type="ECO:0000256" key="13">
    <source>
        <dbReference type="ARBA" id="ARBA00022840"/>
    </source>
</evidence>
<feature type="transmembrane region" description="Helical" evidence="23">
    <location>
        <begin position="202"/>
        <end position="218"/>
    </location>
</feature>
<dbReference type="SUPFAM" id="SSF81665">
    <property type="entry name" value="Calcium ATPase, transmembrane domain M"/>
    <property type="match status" value="1"/>
</dbReference>
<dbReference type="GO" id="GO:0016887">
    <property type="term" value="F:ATP hydrolysis activity"/>
    <property type="evidence" value="ECO:0007669"/>
    <property type="project" value="InterPro"/>
</dbReference>
<comment type="similarity">
    <text evidence="2 23">Belongs to the cation transport ATPase (P-type) (TC 3.A.3) family. Type IB subfamily.</text>
</comment>
<dbReference type="FunFam" id="3.30.70.100:FF:000005">
    <property type="entry name" value="Copper-exporting P-type ATPase A"/>
    <property type="match status" value="2"/>
</dbReference>
<keyword evidence="5" id="KW-0813">Transport</keyword>
<dbReference type="InterPro" id="IPR006122">
    <property type="entry name" value="HMA_Cu_ion-bd"/>
</dbReference>
<dbReference type="NCBIfam" id="TIGR01511">
    <property type="entry name" value="ATPase-IB1_Cu"/>
    <property type="match status" value="1"/>
</dbReference>
<evidence type="ECO:0000256" key="11">
    <source>
        <dbReference type="ARBA" id="ARBA00022741"/>
    </source>
</evidence>
<dbReference type="InterPro" id="IPR008250">
    <property type="entry name" value="ATPase_P-typ_transduc_dom_A_sf"/>
</dbReference>
<evidence type="ECO:0000256" key="6">
    <source>
        <dbReference type="ARBA" id="ARBA00022475"/>
    </source>
</evidence>
<keyword evidence="13 23" id="KW-0067">ATP-binding</keyword>
<dbReference type="SUPFAM" id="SSF81653">
    <property type="entry name" value="Calcium ATPase, transduction domain A"/>
    <property type="match status" value="1"/>
</dbReference>
<dbReference type="InterPro" id="IPR023214">
    <property type="entry name" value="HAD_sf"/>
</dbReference>
<evidence type="ECO:0000256" key="22">
    <source>
        <dbReference type="ARBA" id="ARBA00049289"/>
    </source>
</evidence>
<dbReference type="KEGG" id="pmet:G4Y79_19400"/>
<evidence type="ECO:0000256" key="5">
    <source>
        <dbReference type="ARBA" id="ARBA00022448"/>
    </source>
</evidence>
<dbReference type="EMBL" id="CP062983">
    <property type="protein sequence ID" value="QPC81833.1"/>
    <property type="molecule type" value="Genomic_DNA"/>
</dbReference>
<dbReference type="InterPro" id="IPR036412">
    <property type="entry name" value="HAD-like_sf"/>
</dbReference>
<comment type="subcellular location">
    <subcellularLocation>
        <location evidence="1">Cell membrane</location>
        <topology evidence="1">Multi-pass membrane protein</topology>
    </subcellularLocation>
</comment>
<feature type="transmembrane region" description="Helical" evidence="23">
    <location>
        <begin position="164"/>
        <end position="182"/>
    </location>
</feature>
<dbReference type="EC" id="7.2.2.8" evidence="3"/>
<dbReference type="InterPro" id="IPR001757">
    <property type="entry name" value="P_typ_ATPase"/>
</dbReference>
<dbReference type="Pfam" id="PF00403">
    <property type="entry name" value="HMA"/>
    <property type="match status" value="2"/>
</dbReference>
<dbReference type="GO" id="GO:0055070">
    <property type="term" value="P:copper ion homeostasis"/>
    <property type="evidence" value="ECO:0007669"/>
    <property type="project" value="TreeGrafter"/>
</dbReference>
<dbReference type="Pfam" id="PF00702">
    <property type="entry name" value="Hydrolase"/>
    <property type="match status" value="1"/>
</dbReference>
<reference evidence="25 26" key="1">
    <citation type="submission" date="2020-02" db="EMBL/GenBank/DDBJ databases">
        <authorList>
            <person name="Zheng R.K."/>
            <person name="Sun C.M."/>
        </authorList>
    </citation>
    <scope>NUCLEOTIDE SEQUENCE [LARGE SCALE GENOMIC DNA]</scope>
    <source>
        <strain evidence="26">rifampicinis</strain>
    </source>
</reference>
<evidence type="ECO:0000256" key="17">
    <source>
        <dbReference type="ARBA" id="ARBA00023008"/>
    </source>
</evidence>
<evidence type="ECO:0000256" key="2">
    <source>
        <dbReference type="ARBA" id="ARBA00006024"/>
    </source>
</evidence>
<keyword evidence="15" id="KW-1278">Translocase</keyword>
<keyword evidence="9 23" id="KW-0479">Metal-binding</keyword>
<dbReference type="PROSITE" id="PS00154">
    <property type="entry name" value="ATPASE_E1_E2"/>
    <property type="match status" value="1"/>
</dbReference>
<proteinExistence type="inferred from homology"/>
<feature type="transmembrane region" description="Helical" evidence="23">
    <location>
        <begin position="763"/>
        <end position="780"/>
    </location>
</feature>
<evidence type="ECO:0000256" key="20">
    <source>
        <dbReference type="ARBA" id="ARBA00029719"/>
    </source>
</evidence>
<feature type="transmembrane region" description="Helical" evidence="23">
    <location>
        <begin position="239"/>
        <end position="260"/>
    </location>
</feature>
<dbReference type="InterPro" id="IPR018303">
    <property type="entry name" value="ATPase_P-typ_P_site"/>
</dbReference>
<dbReference type="GO" id="GO:0005886">
    <property type="term" value="C:plasma membrane"/>
    <property type="evidence" value="ECO:0007669"/>
    <property type="project" value="UniProtKB-SubCell"/>
</dbReference>
<dbReference type="Gene3D" id="3.40.50.1000">
    <property type="entry name" value="HAD superfamily/HAD-like"/>
    <property type="match status" value="1"/>
</dbReference>
<keyword evidence="10" id="KW-0677">Repeat</keyword>
<dbReference type="CDD" id="cd00371">
    <property type="entry name" value="HMA"/>
    <property type="match status" value="2"/>
</dbReference>
<keyword evidence="12" id="KW-0187">Copper transport</keyword>
<evidence type="ECO:0000256" key="3">
    <source>
        <dbReference type="ARBA" id="ARBA00012517"/>
    </source>
</evidence>
<evidence type="ECO:0000256" key="7">
    <source>
        <dbReference type="ARBA" id="ARBA00022553"/>
    </source>
</evidence>
<evidence type="ECO:0000256" key="1">
    <source>
        <dbReference type="ARBA" id="ARBA00004651"/>
    </source>
</evidence>
<comment type="catalytic activity">
    <reaction evidence="22">
        <text>Cu(+)(in) + ATP + H2O = Cu(+)(out) + ADP + phosphate + H(+)</text>
        <dbReference type="Rhea" id="RHEA:25792"/>
        <dbReference type="ChEBI" id="CHEBI:15377"/>
        <dbReference type="ChEBI" id="CHEBI:15378"/>
        <dbReference type="ChEBI" id="CHEBI:30616"/>
        <dbReference type="ChEBI" id="CHEBI:43474"/>
        <dbReference type="ChEBI" id="CHEBI:49552"/>
        <dbReference type="ChEBI" id="CHEBI:456216"/>
        <dbReference type="EC" id="7.2.2.8"/>
    </reaction>
</comment>
<dbReference type="PROSITE" id="PS50846">
    <property type="entry name" value="HMA_2"/>
    <property type="match status" value="2"/>
</dbReference>
<name>A0A7S8E7Q0_9CHLR</name>
<keyword evidence="26" id="KW-1185">Reference proteome</keyword>
<keyword evidence="16 23" id="KW-1133">Transmembrane helix</keyword>
<evidence type="ECO:0000256" key="19">
    <source>
        <dbReference type="ARBA" id="ARBA00023136"/>
    </source>
</evidence>
<evidence type="ECO:0000256" key="16">
    <source>
        <dbReference type="ARBA" id="ARBA00022989"/>
    </source>
</evidence>
<dbReference type="RefSeq" id="WP_195169904.1">
    <property type="nucleotide sequence ID" value="NZ_CP062983.1"/>
</dbReference>
<evidence type="ECO:0000256" key="12">
    <source>
        <dbReference type="ARBA" id="ARBA00022796"/>
    </source>
</evidence>
<dbReference type="PRINTS" id="PR00943">
    <property type="entry name" value="CUATPASE"/>
</dbReference>
<keyword evidence="18" id="KW-0406">Ion transport</keyword>
<dbReference type="InterPro" id="IPR036163">
    <property type="entry name" value="HMA_dom_sf"/>
</dbReference>
<dbReference type="FunFam" id="2.70.150.10:FF:000002">
    <property type="entry name" value="Copper-transporting ATPase 1, putative"/>
    <property type="match status" value="1"/>
</dbReference>
<keyword evidence="8 23" id="KW-0812">Transmembrane</keyword>
<gene>
    <name evidence="25" type="ORF">G4Y79_19400</name>
</gene>
<keyword evidence="7" id="KW-0597">Phosphoprotein</keyword>
<keyword evidence="11 23" id="KW-0547">Nucleotide-binding</keyword>
<dbReference type="GO" id="GO:0043682">
    <property type="term" value="F:P-type divalent copper transporter activity"/>
    <property type="evidence" value="ECO:0007669"/>
    <property type="project" value="TreeGrafter"/>
</dbReference>
<dbReference type="SFLD" id="SFLDS00003">
    <property type="entry name" value="Haloacid_Dehalogenase"/>
    <property type="match status" value="1"/>
</dbReference>
<dbReference type="AlphaFoldDB" id="A0A7S8E7Q0"/>
<keyword evidence="14" id="KW-0460">Magnesium</keyword>
<dbReference type="PANTHER" id="PTHR43520:SF8">
    <property type="entry name" value="P-TYPE CU(+) TRANSPORTER"/>
    <property type="match status" value="1"/>
</dbReference>
<dbReference type="PANTHER" id="PTHR43520">
    <property type="entry name" value="ATP7, ISOFORM B"/>
    <property type="match status" value="1"/>
</dbReference>
<dbReference type="InterPro" id="IPR044492">
    <property type="entry name" value="P_typ_ATPase_HD_dom"/>
</dbReference>
<sequence>MATQQITLPITGMTCAMCEKNVTRALQKTEGVAEVQLNLATDKAMVTFDAATATTQDLVDHVQAAGYGVATASIDLPITGMTCAMCEKNVTRALQKPTGVLDVQVNLATERAHVTYIPGVVRRSDLITAVENAGYGVVDTSAVDAPEDAEAAAREAEIQRQKRLVIIGTVLTIPLVVLSMTRHFLHSVPFLMQTFPWLMDDAWLFIFGAMATPVYIILGRQYISGAIKSVRNGTANMDVLVALGSTAAYVYGIVVLLGIALGFSDVVGKDDYFESAAVILTLITLGKLLEARAKGRTSEAIKKLIGLTPKTAILWRDGVEQEIAVDAVVAGDQLIVRPGSKIPVDAVVVEGRSSVDESMLTGESMPVSKDIGANVIGGTVNKQGRLIVEATRVGAETALAQIIRLVEQAQGSRAPIQRVADRASAYFVPTVLVLAAVTFAYWFFFAQIGLPGATLNAIAVLVIACPCALGLATPTAIMVGMGRGAEMGILFRNSEALESAQQLDVIALDKTGTITQGQPRVTQIITAEGVAEDDLLRLAATVERASEHPLADAIVQAAQHLTLGQPDQFEAIAGNGVQAWVDGKEVSVGSPRFMAQHGLELGVYQAQIDAMQAKAQTAVVVSVDGVAQGVIGIADTIKSTSREAIAQLQALGLEVVMLTGDNQQTAQAIAREAGITQVIADVLPGDKAQAVQKLQADNKRVGMVGDGVNDAPALAQANVGIAIGTGTDIAIEASDVTLMSGDLSGVPRAIALSKATMRTIYQNLFWAFVYNIILVPVAMAGQLIPMFAAAAMAFSSVFVVTNSLRLRGKKIGKDLPSTQASSELQPAKVAAGD</sequence>
<dbReference type="Gene3D" id="3.30.70.100">
    <property type="match status" value="2"/>
</dbReference>
<dbReference type="CDD" id="cd02094">
    <property type="entry name" value="P-type_ATPase_Cu-like"/>
    <property type="match status" value="1"/>
</dbReference>
<dbReference type="InterPro" id="IPR023298">
    <property type="entry name" value="ATPase_P-typ_TM_dom_sf"/>
</dbReference>
<dbReference type="Gene3D" id="3.40.1110.10">
    <property type="entry name" value="Calcium-transporting ATPase, cytoplasmic domain N"/>
    <property type="match status" value="1"/>
</dbReference>
<dbReference type="GO" id="GO:0140581">
    <property type="term" value="F:P-type monovalent copper transporter activity"/>
    <property type="evidence" value="ECO:0007669"/>
    <property type="project" value="UniProtKB-EC"/>
</dbReference>
<dbReference type="GO" id="GO:0005524">
    <property type="term" value="F:ATP binding"/>
    <property type="evidence" value="ECO:0007669"/>
    <property type="project" value="UniProtKB-UniRule"/>
</dbReference>
<evidence type="ECO:0000256" key="15">
    <source>
        <dbReference type="ARBA" id="ARBA00022967"/>
    </source>
</evidence>
<dbReference type="PRINTS" id="PR00942">
    <property type="entry name" value="CUATPASEI"/>
</dbReference>
<evidence type="ECO:0000256" key="9">
    <source>
        <dbReference type="ARBA" id="ARBA00022723"/>
    </source>
</evidence>
<dbReference type="SFLD" id="SFLDG00002">
    <property type="entry name" value="C1.7:_P-type_atpase_like"/>
    <property type="match status" value="1"/>
</dbReference>
<keyword evidence="6 23" id="KW-1003">Cell membrane</keyword>
<dbReference type="InterPro" id="IPR006121">
    <property type="entry name" value="HMA_dom"/>
</dbReference>
<evidence type="ECO:0000313" key="25">
    <source>
        <dbReference type="EMBL" id="QPC81833.1"/>
    </source>
</evidence>
<dbReference type="Proteomes" id="UP000594468">
    <property type="component" value="Chromosome"/>
</dbReference>
<protein>
    <recommendedName>
        <fullName evidence="4">Copper-exporting P-type ATPase</fullName>
        <ecNumber evidence="3">7.2.2.8</ecNumber>
    </recommendedName>
    <alternativeName>
        <fullName evidence="20">Copper-exporting P-type ATPase A</fullName>
    </alternativeName>
    <alternativeName>
        <fullName evidence="21">Cu(+)-exporting ATPase</fullName>
    </alternativeName>
</protein>
<keyword evidence="19 23" id="KW-0472">Membrane</keyword>
<dbReference type="Pfam" id="PF00122">
    <property type="entry name" value="E1-E2_ATPase"/>
    <property type="match status" value="1"/>
</dbReference>
<dbReference type="InterPro" id="IPR027256">
    <property type="entry name" value="P-typ_ATPase_IB"/>
</dbReference>
<dbReference type="SUPFAM" id="SSF55008">
    <property type="entry name" value="HMA, heavy metal-associated domain"/>
    <property type="match status" value="2"/>
</dbReference>
<dbReference type="SUPFAM" id="SSF56784">
    <property type="entry name" value="HAD-like"/>
    <property type="match status" value="1"/>
</dbReference>
<evidence type="ECO:0000256" key="18">
    <source>
        <dbReference type="ARBA" id="ARBA00023065"/>
    </source>
</evidence>
<feature type="domain" description="HMA" evidence="24">
    <location>
        <begin position="72"/>
        <end position="138"/>
    </location>
</feature>
<dbReference type="Gene3D" id="2.70.150.10">
    <property type="entry name" value="Calcium-transporting ATPase, cytoplasmic transduction domain A"/>
    <property type="match status" value="1"/>
</dbReference>
<evidence type="ECO:0000256" key="14">
    <source>
        <dbReference type="ARBA" id="ARBA00022842"/>
    </source>
</evidence>
<feature type="transmembrane region" description="Helical" evidence="23">
    <location>
        <begin position="423"/>
        <end position="445"/>
    </location>
</feature>
<dbReference type="NCBIfam" id="TIGR01525">
    <property type="entry name" value="ATPase-IB_hvy"/>
    <property type="match status" value="1"/>
</dbReference>
<dbReference type="SFLD" id="SFLDF00027">
    <property type="entry name" value="p-type_atpase"/>
    <property type="match status" value="1"/>
</dbReference>
<dbReference type="NCBIfam" id="TIGR00003">
    <property type="entry name" value="copper ion binding protein"/>
    <property type="match status" value="1"/>
</dbReference>
<evidence type="ECO:0000256" key="8">
    <source>
        <dbReference type="ARBA" id="ARBA00022692"/>
    </source>
</evidence>
<dbReference type="NCBIfam" id="TIGR01494">
    <property type="entry name" value="ATPase_P-type"/>
    <property type="match status" value="1"/>
</dbReference>
<organism evidence="25 26">
    <name type="scientific">Phototrophicus methaneseepsis</name>
    <dbReference type="NCBI Taxonomy" id="2710758"/>
    <lineage>
        <taxon>Bacteria</taxon>
        <taxon>Bacillati</taxon>
        <taxon>Chloroflexota</taxon>
        <taxon>Candidatus Thermofontia</taxon>
        <taxon>Phototrophicales</taxon>
        <taxon>Phototrophicaceae</taxon>
        <taxon>Phototrophicus</taxon>
    </lineage>
</organism>
<evidence type="ECO:0000256" key="4">
    <source>
        <dbReference type="ARBA" id="ARBA00015102"/>
    </source>
</evidence>
<dbReference type="PRINTS" id="PR00119">
    <property type="entry name" value="CATATPASE"/>
</dbReference>
<evidence type="ECO:0000256" key="23">
    <source>
        <dbReference type="RuleBase" id="RU362081"/>
    </source>
</evidence>
<dbReference type="InterPro" id="IPR059000">
    <property type="entry name" value="ATPase_P-type_domA"/>
</dbReference>
<feature type="transmembrane region" description="Helical" evidence="23">
    <location>
        <begin position="457"/>
        <end position="482"/>
    </location>
</feature>
<evidence type="ECO:0000259" key="24">
    <source>
        <dbReference type="PROSITE" id="PS50846"/>
    </source>
</evidence>
<feature type="domain" description="HMA" evidence="24">
    <location>
        <begin position="4"/>
        <end position="70"/>
    </location>
</feature>